<dbReference type="AlphaFoldDB" id="A0A7S3JZ40"/>
<organism evidence="2">
    <name type="scientific">Aureoumbra lagunensis</name>
    <dbReference type="NCBI Taxonomy" id="44058"/>
    <lineage>
        <taxon>Eukaryota</taxon>
        <taxon>Sar</taxon>
        <taxon>Stramenopiles</taxon>
        <taxon>Ochrophyta</taxon>
        <taxon>Pelagophyceae</taxon>
        <taxon>Pelagomonadales</taxon>
        <taxon>Aureoumbra</taxon>
    </lineage>
</organism>
<evidence type="ECO:0000313" key="2">
    <source>
        <dbReference type="EMBL" id="CAE0369869.1"/>
    </source>
</evidence>
<feature type="region of interest" description="Disordered" evidence="1">
    <location>
        <begin position="446"/>
        <end position="512"/>
    </location>
</feature>
<dbReference type="EMBL" id="HBIJ01015939">
    <property type="protein sequence ID" value="CAE0369869.1"/>
    <property type="molecule type" value="Transcribed_RNA"/>
</dbReference>
<reference evidence="2" key="1">
    <citation type="submission" date="2021-01" db="EMBL/GenBank/DDBJ databases">
        <authorList>
            <person name="Corre E."/>
            <person name="Pelletier E."/>
            <person name="Niang G."/>
            <person name="Scheremetjew M."/>
            <person name="Finn R."/>
            <person name="Kale V."/>
            <person name="Holt S."/>
            <person name="Cochrane G."/>
            <person name="Meng A."/>
            <person name="Brown T."/>
            <person name="Cohen L."/>
        </authorList>
    </citation>
    <scope>NUCLEOTIDE SEQUENCE</scope>
    <source>
        <strain evidence="2">CCMP1510</strain>
    </source>
</reference>
<protein>
    <submittedName>
        <fullName evidence="2">Uncharacterized protein</fullName>
    </submittedName>
</protein>
<gene>
    <name evidence="2" type="ORF">ALAG00032_LOCUS10633</name>
</gene>
<accession>A0A7S3JZ40</accession>
<proteinExistence type="predicted"/>
<feature type="compositionally biased region" description="Acidic residues" evidence="1">
    <location>
        <begin position="491"/>
        <end position="505"/>
    </location>
</feature>
<evidence type="ECO:0000256" key="1">
    <source>
        <dbReference type="SAM" id="MobiDB-lite"/>
    </source>
</evidence>
<feature type="compositionally biased region" description="Basic and acidic residues" evidence="1">
    <location>
        <begin position="476"/>
        <end position="490"/>
    </location>
</feature>
<name>A0A7S3JZ40_9STRA</name>
<sequence>MVDTAVNGLILAEKDDMQIDESRPNRAQLITNEQIEALRALFTKKIDGWANNNLPRRGVDTELDEFLDEQKLKRSQASLQLRNFKRASRPELLQLRVDCSVEELGKRIRARVNGVDFVTNKALDDFRATYFFDDPKDIELVRPTYFDACREELKAYVVSIVEKLIVANAECTARSASAAGQMAASFSEKRYKFLAVEKEKFMKDQSLVSKIPCTLHPHEPSLLFEKLQIQTYETYSKLLADDTLPDLKVSIEIVNPQNSEPRAHTLYYVVGWLLFKVKRMLSFPRSQEYWSSFYEANIITRENAQRLGLPTEIIERRMQRCTNKFKKPQLVEYASEGMYKFIWNVERVYVKLLTPTNLMAYGNELINKINSMILCDEAIMSLFDETIPDTLMHDLRAKDIETKELAHYILQNYHKMRGRDYVKSLMSKIHSAAKQRNSLRDGLAAVAKQPKASKSKQKRSLEQDDEEDAAQLSIEQEERQHEEELQKLLEDEFEEHYESDEDEESNVPAIFF</sequence>